<reference evidence="1 2" key="2">
    <citation type="submission" date="2018-11" db="EMBL/GenBank/DDBJ databases">
        <authorList>
            <consortium name="Pathogen Informatics"/>
        </authorList>
    </citation>
    <scope>NUCLEOTIDE SEQUENCE [LARGE SCALE GENOMIC DNA]</scope>
    <source>
        <strain evidence="1 2">NST_G2</strain>
    </source>
</reference>
<organism evidence="3">
    <name type="scientific">Schistocephalus solidus</name>
    <name type="common">Tapeworm</name>
    <dbReference type="NCBI Taxonomy" id="70667"/>
    <lineage>
        <taxon>Eukaryota</taxon>
        <taxon>Metazoa</taxon>
        <taxon>Spiralia</taxon>
        <taxon>Lophotrochozoa</taxon>
        <taxon>Platyhelminthes</taxon>
        <taxon>Cestoda</taxon>
        <taxon>Eucestoda</taxon>
        <taxon>Diphyllobothriidea</taxon>
        <taxon>Diphyllobothriidae</taxon>
        <taxon>Schistocephalus</taxon>
    </lineage>
</organism>
<accession>A0A183SAD9</accession>
<keyword evidence="2" id="KW-1185">Reference proteome</keyword>
<dbReference type="EMBL" id="UYSU01001816">
    <property type="protein sequence ID" value="VDL87123.1"/>
    <property type="molecule type" value="Genomic_DNA"/>
</dbReference>
<reference evidence="3" key="1">
    <citation type="submission" date="2016-06" db="UniProtKB">
        <authorList>
            <consortium name="WormBaseParasite"/>
        </authorList>
    </citation>
    <scope>IDENTIFICATION</scope>
</reference>
<protein>
    <submittedName>
        <fullName evidence="3">Secreted protein</fullName>
    </submittedName>
</protein>
<evidence type="ECO:0000313" key="3">
    <source>
        <dbReference type="WBParaSite" id="SSLN_0000123601-mRNA-1"/>
    </source>
</evidence>
<evidence type="ECO:0000313" key="2">
    <source>
        <dbReference type="Proteomes" id="UP000275846"/>
    </source>
</evidence>
<name>A0A183SAD9_SCHSO</name>
<dbReference type="WBParaSite" id="SSLN_0000123601-mRNA-1">
    <property type="protein sequence ID" value="SSLN_0000123601-mRNA-1"/>
    <property type="gene ID" value="SSLN_0000123601"/>
</dbReference>
<dbReference type="AlphaFoldDB" id="A0A183SAD9"/>
<proteinExistence type="predicted"/>
<evidence type="ECO:0000313" key="1">
    <source>
        <dbReference type="EMBL" id="VDL87123.1"/>
    </source>
</evidence>
<sequence length="92" mass="10422">MSLVFYIRDTFHEFWVLILWKLSSVMMASTDSESDAGLHAEGKIAGTAVRNRVIPQSTVSSRSPAYMLLVQNTSSTTMKEKYYTVHLCQNFP</sequence>
<gene>
    <name evidence="1" type="ORF">SSLN_LOCUS1187</name>
</gene>
<dbReference type="Proteomes" id="UP000275846">
    <property type="component" value="Unassembled WGS sequence"/>
</dbReference>